<dbReference type="HOGENOM" id="CLU_185848_1_0_0"/>
<accession>A0A0S6VRQ5</accession>
<name>A0A0S6VRQ5_9BACT</name>
<protein>
    <submittedName>
        <fullName evidence="1">Uncharacterized protein</fullName>
    </submittedName>
</protein>
<reference evidence="1" key="1">
    <citation type="journal article" date="2015" name="PeerJ">
        <title>First genomic representation of candidate bacterial phylum KSB3 points to enhanced environmental sensing as a trigger of wastewater bulking.</title>
        <authorList>
            <person name="Sekiguchi Y."/>
            <person name="Ohashi A."/>
            <person name="Parks D.H."/>
            <person name="Yamauchi T."/>
            <person name="Tyson G.W."/>
            <person name="Hugenholtz P."/>
        </authorList>
    </citation>
    <scope>NUCLEOTIDE SEQUENCE [LARGE SCALE GENOMIC DNA]</scope>
</reference>
<organism evidence="1">
    <name type="scientific">Candidatus Moduliflexus flocculans</name>
    <dbReference type="NCBI Taxonomy" id="1499966"/>
    <lineage>
        <taxon>Bacteria</taxon>
        <taxon>Candidatus Moduliflexota</taxon>
        <taxon>Candidatus Moduliflexia</taxon>
        <taxon>Candidatus Moduliflexales</taxon>
        <taxon>Candidatus Moduliflexaceae</taxon>
    </lineage>
</organism>
<dbReference type="STRING" id="1499966.U14_01283"/>
<dbReference type="EMBL" id="DF820455">
    <property type="protein sequence ID" value="GAK50058.1"/>
    <property type="molecule type" value="Genomic_DNA"/>
</dbReference>
<evidence type="ECO:0000313" key="1">
    <source>
        <dbReference type="EMBL" id="GAK50058.1"/>
    </source>
</evidence>
<dbReference type="AlphaFoldDB" id="A0A0S6VRQ5"/>
<proteinExistence type="predicted"/>
<sequence length="73" mass="8545">MRKNSTLIPEHFASFEEAQEFWDTHSTADYWDEMHDVALRLSPSLQAKLEAKKLYHLLGLSSQQIKVIEQEAR</sequence>
<keyword evidence="2" id="KW-1185">Reference proteome</keyword>
<evidence type="ECO:0000313" key="2">
    <source>
        <dbReference type="Proteomes" id="UP000030700"/>
    </source>
</evidence>
<gene>
    <name evidence="1" type="ORF">U14_01283</name>
</gene>
<dbReference type="Proteomes" id="UP000030700">
    <property type="component" value="Unassembled WGS sequence"/>
</dbReference>